<feature type="transmembrane region" description="Helical" evidence="1">
    <location>
        <begin position="448"/>
        <end position="466"/>
    </location>
</feature>
<name>A0AAI9EJI3_9MICO</name>
<proteinExistence type="predicted"/>
<feature type="transmembrane region" description="Helical" evidence="1">
    <location>
        <begin position="318"/>
        <end position="335"/>
    </location>
</feature>
<keyword evidence="1" id="KW-0472">Membrane</keyword>
<feature type="transmembrane region" description="Helical" evidence="1">
    <location>
        <begin position="148"/>
        <end position="171"/>
    </location>
</feature>
<evidence type="ECO:0000313" key="3">
    <source>
        <dbReference type="Proteomes" id="UP000012170"/>
    </source>
</evidence>
<feature type="transmembrane region" description="Helical" evidence="1">
    <location>
        <begin position="230"/>
        <end position="251"/>
    </location>
</feature>
<reference evidence="2 3" key="1">
    <citation type="submission" date="2011-11" db="EMBL/GenBank/DDBJ databases">
        <authorList>
            <person name="Gartemann K."/>
        </authorList>
    </citation>
    <scope>NUCLEOTIDE SEQUENCE [LARGE SCALE GENOMIC DNA]</scope>
    <source>
        <strain evidence="3">NCPPB 2581</strain>
    </source>
</reference>
<dbReference type="AlphaFoldDB" id="A0AAI9EJI3"/>
<dbReference type="KEGG" id="cmc:CMN_00483"/>
<feature type="transmembrane region" description="Helical" evidence="1">
    <location>
        <begin position="183"/>
        <end position="204"/>
    </location>
</feature>
<keyword evidence="1" id="KW-1133">Transmembrane helix</keyword>
<dbReference type="Proteomes" id="UP000012170">
    <property type="component" value="Chromosome"/>
</dbReference>
<feature type="transmembrane region" description="Helical" evidence="1">
    <location>
        <begin position="356"/>
        <end position="380"/>
    </location>
</feature>
<reference evidence="3" key="2">
    <citation type="submission" date="2013-04" db="EMBL/GenBank/DDBJ databases">
        <title>The genome sequence of the maize-pathogen Clavibacter michiganensis subsp. nebraskensis.</title>
        <authorList>
            <person name="Gartemann K.H."/>
            <person name="Blom J."/>
            <person name="Dreiseikelmann B."/>
            <person name="Fluegel M."/>
            <person name="Jaenicke S."/>
            <person name="Linke B."/>
            <person name="Sczcepanowski R."/>
            <person name="Wittmann J."/>
            <person name="Goesmann A."/>
            <person name="Puehler A."/>
            <person name="Eichenlaub R."/>
            <person name="Rueckert C."/>
        </authorList>
    </citation>
    <scope>NUCLEOTIDE SEQUENCE [LARGE SCALE GENOMIC DNA]</scope>
    <source>
        <strain evidence="3">NCPPB 2581</strain>
    </source>
</reference>
<keyword evidence="1" id="KW-0812">Transmembrane</keyword>
<dbReference type="EMBL" id="HE614873">
    <property type="protein sequence ID" value="CCE74447.1"/>
    <property type="molecule type" value="Genomic_DNA"/>
</dbReference>
<protein>
    <submittedName>
        <fullName evidence="2">Uncharacterized protein</fullName>
    </submittedName>
</protein>
<evidence type="ECO:0000313" key="2">
    <source>
        <dbReference type="EMBL" id="CCE74447.1"/>
    </source>
</evidence>
<gene>
    <name evidence="2" type="ORF">CMN_00483</name>
</gene>
<accession>A0AAI9EJI3</accession>
<feature type="transmembrane region" description="Helical" evidence="1">
    <location>
        <begin position="64"/>
        <end position="84"/>
    </location>
</feature>
<sequence>MRVIFGLIPGMGELALRRLTLTQNVTWPRWRLYAGLAIAVIAMSTTGTVLAYVDRPSDPLVASFYRPAILVIMSILAGAAVMAMEGSRDRSGSTERALGVLPLRRHEAASLVRLPSLCVAALVVLVPICPAAAALVSIGTGLEDALRAILIAFCAGMVTVAVPYLGVSFLMRSRTWDSVRVPTALVLWGVVYVWQVGVAFRSLAGTGIPAYLPLASALTDALHGTTSVPAARAICVTALVSLVAVAVEFSVSGRRGRAPAVLLRWHGHGAAGRALGEFRYALRDPALRANVALGMLMASVVVAGFLQLPSALRAQSESLVLLVVGVFAVSVSRSVRGIYPASVPVQRLLNITATSWASSTASVVAAMVALMFLPCVALTWDATDVGGVTLLLVGAWALAAALAVGVGAILPVGARNVLGHGVAGGLSIGGYITAFLSMQQAAGGMTGAFAGAAVALLVVAILVAVLSENFRWRPRSPRRGGIA</sequence>
<feature type="transmembrane region" description="Helical" evidence="1">
    <location>
        <begin position="417"/>
        <end position="436"/>
    </location>
</feature>
<feature type="transmembrane region" description="Helical" evidence="1">
    <location>
        <begin position="32"/>
        <end position="52"/>
    </location>
</feature>
<feature type="transmembrane region" description="Helical" evidence="1">
    <location>
        <begin position="386"/>
        <end position="410"/>
    </location>
</feature>
<feature type="transmembrane region" description="Helical" evidence="1">
    <location>
        <begin position="287"/>
        <end position="306"/>
    </location>
</feature>
<organism evidence="2 3">
    <name type="scientific">Clavibacter nebraskensis NCPPB 2581</name>
    <dbReference type="NCBI Taxonomy" id="1097677"/>
    <lineage>
        <taxon>Bacteria</taxon>
        <taxon>Bacillati</taxon>
        <taxon>Actinomycetota</taxon>
        <taxon>Actinomycetes</taxon>
        <taxon>Micrococcales</taxon>
        <taxon>Microbacteriaceae</taxon>
        <taxon>Clavibacter</taxon>
    </lineage>
</organism>
<evidence type="ECO:0000256" key="1">
    <source>
        <dbReference type="SAM" id="Phobius"/>
    </source>
</evidence>
<feature type="transmembrane region" description="Helical" evidence="1">
    <location>
        <begin position="114"/>
        <end position="136"/>
    </location>
</feature>